<dbReference type="GO" id="GO:0008270">
    <property type="term" value="F:zinc ion binding"/>
    <property type="evidence" value="ECO:0007669"/>
    <property type="project" value="InterPro"/>
</dbReference>
<dbReference type="InterPro" id="IPR036864">
    <property type="entry name" value="Zn2-C6_fun-type_DNA-bd_sf"/>
</dbReference>
<dbReference type="CDD" id="cd00067">
    <property type="entry name" value="GAL4"/>
    <property type="match status" value="1"/>
</dbReference>
<evidence type="ECO:0000313" key="4">
    <source>
        <dbReference type="Proteomes" id="UP000239560"/>
    </source>
</evidence>
<evidence type="ECO:0000256" key="1">
    <source>
        <dbReference type="SAM" id="MobiDB-lite"/>
    </source>
</evidence>
<feature type="domain" description="Zn(2)-C6 fungal-type" evidence="2">
    <location>
        <begin position="17"/>
        <end position="54"/>
    </location>
</feature>
<dbReference type="PROSITE" id="PS50048">
    <property type="entry name" value="ZN2_CY6_FUNGAL_2"/>
    <property type="match status" value="1"/>
</dbReference>
<feature type="compositionally biased region" description="Low complexity" evidence="1">
    <location>
        <begin position="55"/>
        <end position="74"/>
    </location>
</feature>
<dbReference type="Gene3D" id="4.10.240.10">
    <property type="entry name" value="Zn(2)-C6 fungal-type DNA-binding domain"/>
    <property type="match status" value="1"/>
</dbReference>
<evidence type="ECO:0000259" key="2">
    <source>
        <dbReference type="PROSITE" id="PS50048"/>
    </source>
</evidence>
<sequence length="179" mass="18768">MDSVGHKARSGSGRQPACRTCQKRRVRCDGLKVCTACLRRAAWEGLPPPERCEYASGVAPAEPSGSASASSSSSTDFSTRNCATTYPPVPYPPALPTSDYHSLFNEACSSLFIPPLALSTPLQSLDLTDIASPLSMYSSLPPGDPLKIDSSITGMDSTLTLPFAPNLGGEWSSGGPSEL</sequence>
<organism evidence="3 4">
    <name type="scientific">Rhodotorula toruloides</name>
    <name type="common">Yeast</name>
    <name type="synonym">Rhodosporidium toruloides</name>
    <dbReference type="NCBI Taxonomy" id="5286"/>
    <lineage>
        <taxon>Eukaryota</taxon>
        <taxon>Fungi</taxon>
        <taxon>Dikarya</taxon>
        <taxon>Basidiomycota</taxon>
        <taxon>Pucciniomycotina</taxon>
        <taxon>Microbotryomycetes</taxon>
        <taxon>Sporidiobolales</taxon>
        <taxon>Sporidiobolaceae</taxon>
        <taxon>Rhodotorula</taxon>
    </lineage>
</organism>
<gene>
    <name evidence="3" type="ORF">AAT19DRAFT_9858</name>
</gene>
<evidence type="ECO:0000313" key="3">
    <source>
        <dbReference type="EMBL" id="PRQ71743.1"/>
    </source>
</evidence>
<dbReference type="GO" id="GO:0000981">
    <property type="term" value="F:DNA-binding transcription factor activity, RNA polymerase II-specific"/>
    <property type="evidence" value="ECO:0007669"/>
    <property type="project" value="InterPro"/>
</dbReference>
<name>A0A2T0A182_RHOTO</name>
<dbReference type="OrthoDB" id="2529474at2759"/>
<dbReference type="AlphaFoldDB" id="A0A2T0A182"/>
<dbReference type="SUPFAM" id="SSF57701">
    <property type="entry name" value="Zn2/Cys6 DNA-binding domain"/>
    <property type="match status" value="1"/>
</dbReference>
<comment type="caution">
    <text evidence="3">The sequence shown here is derived from an EMBL/GenBank/DDBJ whole genome shotgun (WGS) entry which is preliminary data.</text>
</comment>
<reference evidence="3 4" key="1">
    <citation type="journal article" date="2018" name="Elife">
        <title>Functional genomics of lipid metabolism in the oleaginous yeast Rhodosporidium toruloides.</title>
        <authorList>
            <person name="Coradetti S.T."/>
            <person name="Pinel D."/>
            <person name="Geiselman G."/>
            <person name="Ito M."/>
            <person name="Mondo S."/>
            <person name="Reilly M.C."/>
            <person name="Cheng Y.F."/>
            <person name="Bauer S."/>
            <person name="Grigoriev I."/>
            <person name="Gladden J.M."/>
            <person name="Simmons B.A."/>
            <person name="Brem R."/>
            <person name="Arkin A.P."/>
            <person name="Skerker J.M."/>
        </authorList>
    </citation>
    <scope>NUCLEOTIDE SEQUENCE [LARGE SCALE GENOMIC DNA]</scope>
    <source>
        <strain evidence="3 4">NBRC 0880</strain>
    </source>
</reference>
<accession>A0A2T0A182</accession>
<dbReference type="EMBL" id="LCTV02000011">
    <property type="protein sequence ID" value="PRQ71743.1"/>
    <property type="molecule type" value="Genomic_DNA"/>
</dbReference>
<protein>
    <recommendedName>
        <fullName evidence="2">Zn(2)-C6 fungal-type domain-containing protein</fullName>
    </recommendedName>
</protein>
<feature type="region of interest" description="Disordered" evidence="1">
    <location>
        <begin position="54"/>
        <end position="81"/>
    </location>
</feature>
<dbReference type="InterPro" id="IPR001138">
    <property type="entry name" value="Zn2Cys6_DnaBD"/>
</dbReference>
<proteinExistence type="predicted"/>
<dbReference type="Proteomes" id="UP000239560">
    <property type="component" value="Unassembled WGS sequence"/>
</dbReference>